<organism evidence="20 21">
    <name type="scientific">Echinococcus multilocularis</name>
    <name type="common">Fox tapeworm</name>
    <dbReference type="NCBI Taxonomy" id="6211"/>
    <lineage>
        <taxon>Eukaryota</taxon>
        <taxon>Metazoa</taxon>
        <taxon>Spiralia</taxon>
        <taxon>Lophotrochozoa</taxon>
        <taxon>Platyhelminthes</taxon>
        <taxon>Cestoda</taxon>
        <taxon>Eucestoda</taxon>
        <taxon>Cyclophyllidea</taxon>
        <taxon>Taeniidae</taxon>
        <taxon>Echinococcus</taxon>
    </lineage>
</organism>
<dbReference type="FunFam" id="3.90.190.10:FF:000002">
    <property type="entry name" value="receptor-type tyrosine-protein phosphatase delta isoform X2"/>
    <property type="match status" value="1"/>
</dbReference>
<dbReference type="Pfam" id="PF00041">
    <property type="entry name" value="fn3"/>
    <property type="match status" value="5"/>
</dbReference>
<feature type="domain" description="Ig-like" evidence="18">
    <location>
        <begin position="26"/>
        <end position="127"/>
    </location>
</feature>
<feature type="compositionally biased region" description="Pro residues" evidence="14">
    <location>
        <begin position="1346"/>
        <end position="1355"/>
    </location>
</feature>
<dbReference type="InterPro" id="IPR000242">
    <property type="entry name" value="PTP_cat"/>
</dbReference>
<evidence type="ECO:0000256" key="8">
    <source>
        <dbReference type="ARBA" id="ARBA00022912"/>
    </source>
</evidence>
<feature type="chain" id="PRO_5009741642" description="protein-tyrosine-phosphatase" evidence="15">
    <location>
        <begin position="22"/>
        <end position="2328"/>
    </location>
</feature>
<feature type="domain" description="Fibronectin type-III" evidence="19">
    <location>
        <begin position="347"/>
        <end position="456"/>
    </location>
</feature>
<dbReference type="FunFam" id="2.60.40.10:FF:000028">
    <property type="entry name" value="Neuronal cell adhesion molecule"/>
    <property type="match status" value="2"/>
</dbReference>
<name>A0A068Y9W7_ECHMU</name>
<proteinExistence type="inferred from homology"/>
<keyword evidence="4" id="KW-0812">Transmembrane</keyword>
<feature type="domain" description="Tyrosine-protein phosphatase" evidence="16">
    <location>
        <begin position="1753"/>
        <end position="2032"/>
    </location>
</feature>
<dbReference type="InterPro" id="IPR050713">
    <property type="entry name" value="RTP_Phos/Ushers"/>
</dbReference>
<evidence type="ECO:0000313" key="21">
    <source>
        <dbReference type="Proteomes" id="UP000017246"/>
    </source>
</evidence>
<feature type="domain" description="Ig-like" evidence="18">
    <location>
        <begin position="140"/>
        <end position="222"/>
    </location>
</feature>
<evidence type="ECO:0000256" key="10">
    <source>
        <dbReference type="ARBA" id="ARBA00023136"/>
    </source>
</evidence>
<dbReference type="InterPro" id="IPR013098">
    <property type="entry name" value="Ig_I-set"/>
</dbReference>
<dbReference type="InterPro" id="IPR016130">
    <property type="entry name" value="Tyr_Pase_AS"/>
</dbReference>
<dbReference type="EC" id="3.1.3.48" evidence="3"/>
<dbReference type="SUPFAM" id="SSF49265">
    <property type="entry name" value="Fibronectin type III"/>
    <property type="match status" value="4"/>
</dbReference>
<dbReference type="Proteomes" id="UP000017246">
    <property type="component" value="Unassembled WGS sequence"/>
</dbReference>
<dbReference type="eggNOG" id="KOG4228">
    <property type="taxonomic scope" value="Eukaryota"/>
</dbReference>
<feature type="compositionally biased region" description="Gly residues" evidence="14">
    <location>
        <begin position="1619"/>
        <end position="1628"/>
    </location>
</feature>
<comment type="catalytic activity">
    <reaction evidence="13">
        <text>O-phospho-L-tyrosyl-[protein] + H2O = L-tyrosyl-[protein] + phosphate</text>
        <dbReference type="Rhea" id="RHEA:10684"/>
        <dbReference type="Rhea" id="RHEA-COMP:10136"/>
        <dbReference type="Rhea" id="RHEA-COMP:20101"/>
        <dbReference type="ChEBI" id="CHEBI:15377"/>
        <dbReference type="ChEBI" id="CHEBI:43474"/>
        <dbReference type="ChEBI" id="CHEBI:46858"/>
        <dbReference type="ChEBI" id="CHEBI:61978"/>
        <dbReference type="EC" id="3.1.3.48"/>
    </reaction>
</comment>
<evidence type="ECO:0000256" key="4">
    <source>
        <dbReference type="ARBA" id="ARBA00022692"/>
    </source>
</evidence>
<dbReference type="PROSITE" id="PS50853">
    <property type="entry name" value="FN3"/>
    <property type="match status" value="6"/>
</dbReference>
<dbReference type="FunFam" id="3.90.190.10:FF:000210">
    <property type="entry name" value="Receptor-type tyrosine-protein phosphatase delta isoform x2"/>
    <property type="match status" value="1"/>
</dbReference>
<dbReference type="InterPro" id="IPR013783">
    <property type="entry name" value="Ig-like_fold"/>
</dbReference>
<evidence type="ECO:0000256" key="7">
    <source>
        <dbReference type="ARBA" id="ARBA00022801"/>
    </source>
</evidence>
<feature type="domain" description="Ig-like" evidence="18">
    <location>
        <begin position="236"/>
        <end position="338"/>
    </location>
</feature>
<dbReference type="InterPro" id="IPR029021">
    <property type="entry name" value="Prot-tyrosine_phosphatase-like"/>
</dbReference>
<dbReference type="GO" id="GO:0016020">
    <property type="term" value="C:membrane"/>
    <property type="evidence" value="ECO:0007669"/>
    <property type="project" value="UniProtKB-SubCell"/>
</dbReference>
<evidence type="ECO:0000259" key="18">
    <source>
        <dbReference type="PROSITE" id="PS50835"/>
    </source>
</evidence>
<dbReference type="Gene3D" id="3.90.190.10">
    <property type="entry name" value="Protein tyrosine phosphatase superfamily"/>
    <property type="match status" value="2"/>
</dbReference>
<keyword evidence="10" id="KW-0472">Membrane</keyword>
<protein>
    <recommendedName>
        <fullName evidence="3">protein-tyrosine-phosphatase</fullName>
        <ecNumber evidence="3">3.1.3.48</ecNumber>
    </recommendedName>
</protein>
<dbReference type="PROSITE" id="PS00383">
    <property type="entry name" value="TYR_PHOSPHATASE_1"/>
    <property type="match status" value="2"/>
</dbReference>
<dbReference type="InterPro" id="IPR036179">
    <property type="entry name" value="Ig-like_dom_sf"/>
</dbReference>
<dbReference type="CDD" id="cd00063">
    <property type="entry name" value="FN3"/>
    <property type="match status" value="7"/>
</dbReference>
<comment type="subcellular location">
    <subcellularLocation>
        <location evidence="1">Membrane</location>
        <topology evidence="1">Single-pass type I membrane protein</topology>
    </subcellularLocation>
</comment>
<dbReference type="Pfam" id="PF13927">
    <property type="entry name" value="Ig_3"/>
    <property type="match status" value="2"/>
</dbReference>
<evidence type="ECO:0000256" key="13">
    <source>
        <dbReference type="ARBA" id="ARBA00051722"/>
    </source>
</evidence>
<dbReference type="Pfam" id="PF07679">
    <property type="entry name" value="I-set"/>
    <property type="match status" value="1"/>
</dbReference>
<evidence type="ECO:0000313" key="20">
    <source>
        <dbReference type="EMBL" id="CUT99459.1"/>
    </source>
</evidence>
<comment type="similarity">
    <text evidence="2">Belongs to the protein-tyrosine phosphatase family. Receptor class 2A subfamily.</text>
</comment>
<feature type="domain" description="Tyrosine-protein phosphatase" evidence="16">
    <location>
        <begin position="2063"/>
        <end position="2322"/>
    </location>
</feature>
<evidence type="ECO:0000256" key="12">
    <source>
        <dbReference type="ARBA" id="ARBA00023180"/>
    </source>
</evidence>
<feature type="signal peptide" evidence="15">
    <location>
        <begin position="1"/>
        <end position="21"/>
    </location>
</feature>
<dbReference type="InterPro" id="IPR003595">
    <property type="entry name" value="Tyr_Pase_cat"/>
</dbReference>
<dbReference type="OMA" id="XPGQPLN"/>
<dbReference type="InterPro" id="IPR007110">
    <property type="entry name" value="Ig-like_dom"/>
</dbReference>
<feature type="domain" description="Fibronectin type-III" evidence="19">
    <location>
        <begin position="910"/>
        <end position="1007"/>
    </location>
</feature>
<dbReference type="EMBL" id="LN902845">
    <property type="protein sequence ID" value="CUT99459.1"/>
    <property type="molecule type" value="Genomic_DNA"/>
</dbReference>
<dbReference type="Pfam" id="PF00102">
    <property type="entry name" value="Y_phosphatase"/>
    <property type="match status" value="2"/>
</dbReference>
<reference evidence="20" key="1">
    <citation type="journal article" date="2013" name="Nature">
        <title>The genomes of four tapeworm species reveal adaptations to parasitism.</title>
        <authorList>
            <person name="Tsai I.J."/>
            <person name="Zarowiecki M."/>
            <person name="Holroyd N."/>
            <person name="Garciarrubio A."/>
            <person name="Sanchez-Flores A."/>
            <person name="Brooks K.L."/>
            <person name="Tracey A."/>
            <person name="Bobes R.J."/>
            <person name="Fragoso G."/>
            <person name="Sciutto E."/>
            <person name="Aslett M."/>
            <person name="Beasley H."/>
            <person name="Bennett H.M."/>
            <person name="Cai J."/>
            <person name="Camicia F."/>
            <person name="Clark R."/>
            <person name="Cucher M."/>
            <person name="De Silva N."/>
            <person name="Day T.A."/>
            <person name="Deplazes P."/>
            <person name="Estrada K."/>
            <person name="Fernandez C."/>
            <person name="Holland P.W."/>
            <person name="Hou J."/>
            <person name="Hu S."/>
            <person name="Huckvale T."/>
            <person name="Hung S.S."/>
            <person name="Kamenetzky L."/>
            <person name="Keane J.A."/>
            <person name="Kiss F."/>
            <person name="Koziol U."/>
            <person name="Lambert O."/>
            <person name="Liu K."/>
            <person name="Luo X."/>
            <person name="Luo Y."/>
            <person name="Macchiaroli N."/>
            <person name="Nichol S."/>
            <person name="Paps J."/>
            <person name="Parkinson J."/>
            <person name="Pouchkina-Stantcheva N."/>
            <person name="Riddiford N."/>
            <person name="Rosenzvit M."/>
            <person name="Salinas G."/>
            <person name="Wasmuth J.D."/>
            <person name="Zamanian M."/>
            <person name="Zheng Y."/>
            <person name="Cai X."/>
            <person name="Soberon X."/>
            <person name="Olson P.D."/>
            <person name="Laclette J.P."/>
            <person name="Brehm K."/>
            <person name="Berriman M."/>
            <person name="Garciarrubio A."/>
            <person name="Bobes R.J."/>
            <person name="Fragoso G."/>
            <person name="Sanchez-Flores A."/>
            <person name="Estrada K."/>
            <person name="Cevallos M.A."/>
            <person name="Morett E."/>
            <person name="Gonzalez V."/>
            <person name="Portillo T."/>
            <person name="Ochoa-Leyva A."/>
            <person name="Jose M.V."/>
            <person name="Sciutto E."/>
            <person name="Landa A."/>
            <person name="Jimenez L."/>
            <person name="Valdes V."/>
            <person name="Carrero J.C."/>
            <person name="Larralde C."/>
            <person name="Morales-Montor J."/>
            <person name="Limon-Lason J."/>
            <person name="Soberon X."/>
            <person name="Laclette J.P."/>
        </authorList>
    </citation>
    <scope>NUCLEOTIDE SEQUENCE [LARGE SCALE GENOMIC DNA]</scope>
</reference>
<evidence type="ECO:0000256" key="9">
    <source>
        <dbReference type="ARBA" id="ARBA00022989"/>
    </source>
</evidence>
<evidence type="ECO:0000256" key="15">
    <source>
        <dbReference type="SAM" id="SignalP"/>
    </source>
</evidence>
<dbReference type="SUPFAM" id="SSF48726">
    <property type="entry name" value="Immunoglobulin"/>
    <property type="match status" value="3"/>
</dbReference>
<keyword evidence="12" id="KW-0325">Glycoprotein</keyword>
<evidence type="ECO:0000256" key="1">
    <source>
        <dbReference type="ARBA" id="ARBA00004479"/>
    </source>
</evidence>
<feature type="region of interest" description="Disordered" evidence="14">
    <location>
        <begin position="1597"/>
        <end position="1644"/>
    </location>
</feature>
<feature type="domain" description="Fibronectin type-III" evidence="19">
    <location>
        <begin position="461"/>
        <end position="554"/>
    </location>
</feature>
<dbReference type="PROSITE" id="PS50056">
    <property type="entry name" value="TYR_PHOSPHATASE_2"/>
    <property type="match status" value="2"/>
</dbReference>
<feature type="domain" description="Tyrosine specific protein phosphatases" evidence="17">
    <location>
        <begin position="1966"/>
        <end position="2023"/>
    </location>
</feature>
<dbReference type="PROSITE" id="PS50055">
    <property type="entry name" value="TYR_PHOSPHATASE_PTP"/>
    <property type="match status" value="2"/>
</dbReference>
<evidence type="ECO:0000256" key="3">
    <source>
        <dbReference type="ARBA" id="ARBA00013064"/>
    </source>
</evidence>
<evidence type="ECO:0000256" key="11">
    <source>
        <dbReference type="ARBA" id="ARBA00023170"/>
    </source>
</evidence>
<dbReference type="SMART" id="SM00409">
    <property type="entry name" value="IG"/>
    <property type="match status" value="3"/>
</dbReference>
<dbReference type="SMART" id="SM00194">
    <property type="entry name" value="PTPc"/>
    <property type="match status" value="2"/>
</dbReference>
<accession>A0A068Y9W7</accession>
<keyword evidence="6" id="KW-0677">Repeat</keyword>
<keyword evidence="7" id="KW-0378">Hydrolase</keyword>
<dbReference type="InterPro" id="IPR000387">
    <property type="entry name" value="Tyr_Pase_dom"/>
</dbReference>
<evidence type="ECO:0000259" key="19">
    <source>
        <dbReference type="PROSITE" id="PS50853"/>
    </source>
</evidence>
<evidence type="ECO:0000259" key="17">
    <source>
        <dbReference type="PROSITE" id="PS50056"/>
    </source>
</evidence>
<reference evidence="20" key="2">
    <citation type="submission" date="2015-11" db="EMBL/GenBank/DDBJ databases">
        <authorList>
            <person name="Zhang Y."/>
            <person name="Guo Z."/>
        </authorList>
    </citation>
    <scope>NUCLEOTIDE SEQUENCE</scope>
</reference>
<dbReference type="PANTHER" id="PTHR46957">
    <property type="entry name" value="CYTOKINE RECEPTOR"/>
    <property type="match status" value="1"/>
</dbReference>
<evidence type="ECO:0000256" key="2">
    <source>
        <dbReference type="ARBA" id="ARBA00010504"/>
    </source>
</evidence>
<dbReference type="PANTHER" id="PTHR46957:SF6">
    <property type="entry name" value="PROTEIN-TYROSINE-PHOSPHATASE"/>
    <property type="match status" value="1"/>
</dbReference>
<dbReference type="GO" id="GO:0004725">
    <property type="term" value="F:protein tyrosine phosphatase activity"/>
    <property type="evidence" value="ECO:0007669"/>
    <property type="project" value="UniProtKB-EC"/>
</dbReference>
<evidence type="ECO:0000256" key="6">
    <source>
        <dbReference type="ARBA" id="ARBA00022737"/>
    </source>
</evidence>
<feature type="region of interest" description="Disordered" evidence="14">
    <location>
        <begin position="1340"/>
        <end position="1360"/>
    </location>
</feature>
<dbReference type="Gene3D" id="2.60.40.10">
    <property type="entry name" value="Immunoglobulins"/>
    <property type="match status" value="10"/>
</dbReference>
<dbReference type="SMART" id="SM00060">
    <property type="entry name" value="FN3"/>
    <property type="match status" value="8"/>
</dbReference>
<feature type="domain" description="Fibronectin type-III" evidence="19">
    <location>
        <begin position="1011"/>
        <end position="1126"/>
    </location>
</feature>
<evidence type="ECO:0000259" key="16">
    <source>
        <dbReference type="PROSITE" id="PS50055"/>
    </source>
</evidence>
<evidence type="ECO:0000256" key="5">
    <source>
        <dbReference type="ARBA" id="ARBA00022729"/>
    </source>
</evidence>
<keyword evidence="5 15" id="KW-0732">Signal</keyword>
<dbReference type="SUPFAM" id="SSF52799">
    <property type="entry name" value="(Phosphotyrosine protein) phosphatases II"/>
    <property type="match status" value="2"/>
</dbReference>
<feature type="compositionally biased region" description="Low complexity" evidence="14">
    <location>
        <begin position="1603"/>
        <end position="1618"/>
    </location>
</feature>
<dbReference type="STRING" id="6211.A0A068Y9W7"/>
<keyword evidence="21" id="KW-1185">Reference proteome</keyword>
<dbReference type="SMART" id="SM00408">
    <property type="entry name" value="IGc2"/>
    <property type="match status" value="3"/>
</dbReference>
<sequence>MRYLQTLAVILLHICYQFASSLKGQPARIIEGPQDTKAIHGEDVVLFCRASGNPEPQVSFFWNSQELDPSISESAPGISSSGVIVRPLPKGSGLTLRVKLQMSNNADTVTCRVYNQFGTDSTKARITVYDANEPPPKGLPKITDSPTTTIGQVGDSTHLQCEVSATPAASVVWIKDTFFPLDLSDSRYRLIGSGSLVIESLLEEDSGVYECMARNIIGTAISNAGHLNVRRIEFPPTIKEIPSQVFVSPGKGTNLTCKASGFPLPLVWWATAGSAPAAPPGGGKSDFHETGPIHYYAERPLTKPQAQQATLRLTDITDQLTYICVAKNSLGIVRRNISVIVKPLPDPPTWIDVRPVGGTYAVLQWKAHKVSEIESYTLTVESKKKRLGSLMDLRRQMTDIYTKDFHTSLSDDSQIVTFNVTDLFPYTTYKATVQAVNKRVGLSLPSEEMEFQTAEIPPGEPPQDIRLRVSGPTSLEITWDAPQLSNGKILGYKVYYTTRKAYPLSARQVKRTPNQKIRLEDLLPNATYIVSISPYNAAGDGPMSDDHYSLILPGVPAQPQNLRAINIEADSVQLIWTKPDLPEGEELLDYSLWYSVSNGTSSSLKEDLLVIKAEDSQITLRGLAADSLYHIRLAGRSVNGHGTSATFEFRTREHLPDVPVGLPITVLDSNSIKVTWKGPQRRLDDVRHFKLSWEPLQKTSEGGGSHNILVDPNDPEQIYTATINDLMPRTSYRVSVTAVGLRGMGRTYEFPVVTTWVDAPLRPLKLKVSQLEKQPRRFPSPGGDPGSTLGLPYVALELTWVRPPEFANTEGVLNYQVSARPVVLPLVATEARVPESGEYASVLAAKRVGAWVEGTRILANVSTESFSSTEGDDFGFGITYEFQVAVVNSAMNGIVERINVTTPESHPSSFPLKLRVRGISPNEVEVTWEPPALHTRNGRLTSYQVRYYEDGAESETEQLFDVLVPEQLKYTARDLKTQTYYHFMVRAFTNSGPGPWTRLNTFQTSGERPPPPVDVQAIRINQHQIKVTWRMPEVVDASTTRLSSSYSRANYRQAAIQGFQILYAPNDGPYDSSGWTTYEVGPFQMAIISHLQSKSPYIIRVKSKGPDGRYGEWSDPPAVARSTMATWGTDYSVRGLLCIPGLTSAKITWQRPENTKGLVGFNIRASGSKEYADESGVMRRQTFDPRSARQAHFDAQDGYDYVVKDLEPNTIYDIQVNAYYETGMNLESNWETTSCHTEMQKPEKVAPPLPISALEDRKQVNMKVFRVSERLGKIRQYYMMVSPWHLTTAPLDMLLIDEIIVSSRKLPSTKTRYIAARFTQDYFEPAGTSSRDFILGGSNGITSPTLAPPPPPPPFAQRRRRSPAVVRGKVYSANSQQSWLLNDAGSVDEASAAAAAYLDAAVVFDNKPLEAGQVYCALVLACTFQGNGSTMDGFGTCTASPWSPPFATDPYLPALLELRAPSGHISPTVGSTSDGALAFGSTDLYTVSVVAVILGAAVVTTICTVLVCIFRRRRKPKLLARPTNLDQSLKQPLMNVTDGVASSQAPAGAFYNCAPPITGTICANNGALSMSPPGYTQLIGMPPTCVTYHNATQDPTASTHINSFPRSSYPYRSDSSSGLSGGGGGGSGTRPPMGALFPSVSEDNKGDLMDGSSVSCSAYPTSPRLNGGLSRLGGGGAYNTFNRHMLASKIASLGDGSSRGLFANDAATAEDANSVELQHLFYGNNSHSSQRPIPAAYLAEHIVKLSADDNRLFSQEYESIDPGHQFSWENSNLEVNKAKNRYANVVAYDHSRVILRALEGVPGSDYINANYIDGYKKPNCYIATQGPLPETYSDFWRMIWEQRVSIIVMMTRLEERARIKCDQYWPSRGPETYANGAITVAPLPSLEGMLNWPTSPSVVLPLPTAAVMSWPDHGVPESPPIPLLLFMRRIQRAVSTQGSRGESVSLITGGAASTSLASSDSDAAISGPLVVHCSAGVGRTGALIALDIMHDQMKYENAVDVLGCVTALRAQRNFMVQTEEQYIFVYDALLEMAEGGYTEVPARGLCAQYNSLLQPDGMGYCGFDIEFKKLESFFLPKASFTSALLAPNKCKNRYFEVLPYEKSRVALTPLRGVDGSDYINASFVDSYRARRAYIATQGPMAETLEDFWRMCWEHNSAIIVMISQVTEQGKEHSYPYWPSKRSARYQNFVIDPMVEYNMPTYTLREFKVTDTRDGISRTVRQFQYTEWPEIGVPSNCEAFTNFITQIHKTKDQFGQDGPITVHCSCGSGRTGVFILLSIVLDRLRCEGVVDILQTVRLLRTQRPGMIQSPDQLQFCYKAVLEYISSYVR</sequence>
<dbReference type="OrthoDB" id="10253954at2759"/>
<feature type="domain" description="Fibronectin type-III" evidence="19">
    <location>
        <begin position="658"/>
        <end position="758"/>
    </location>
</feature>
<keyword evidence="8" id="KW-0904">Protein phosphatase</keyword>
<dbReference type="SMART" id="SM00404">
    <property type="entry name" value="PTPc_motif"/>
    <property type="match status" value="2"/>
</dbReference>
<keyword evidence="11 20" id="KW-0675">Receptor</keyword>
<dbReference type="InterPro" id="IPR003961">
    <property type="entry name" value="FN3_dom"/>
</dbReference>
<dbReference type="PRINTS" id="PR00700">
    <property type="entry name" value="PRTYPHPHTASE"/>
</dbReference>
<dbReference type="InterPro" id="IPR003598">
    <property type="entry name" value="Ig_sub2"/>
</dbReference>
<feature type="domain" description="Fibronectin type-III" evidence="19">
    <location>
        <begin position="558"/>
        <end position="654"/>
    </location>
</feature>
<dbReference type="InterPro" id="IPR003599">
    <property type="entry name" value="Ig_sub"/>
</dbReference>
<dbReference type="PROSITE" id="PS50835">
    <property type="entry name" value="IG_LIKE"/>
    <property type="match status" value="3"/>
</dbReference>
<keyword evidence="9" id="KW-1133">Transmembrane helix</keyword>
<feature type="domain" description="Tyrosine specific protein phosphatases" evidence="17">
    <location>
        <begin position="2240"/>
        <end position="2313"/>
    </location>
</feature>
<evidence type="ECO:0000256" key="14">
    <source>
        <dbReference type="SAM" id="MobiDB-lite"/>
    </source>
</evidence>
<dbReference type="InterPro" id="IPR036116">
    <property type="entry name" value="FN3_sf"/>
</dbReference>